<keyword evidence="12" id="KW-1185">Reference proteome</keyword>
<organism evidence="11 12">
    <name type="scientific">Nocardioides bizhenqiangii</name>
    <dbReference type="NCBI Taxonomy" id="3095076"/>
    <lineage>
        <taxon>Bacteria</taxon>
        <taxon>Bacillati</taxon>
        <taxon>Actinomycetota</taxon>
        <taxon>Actinomycetes</taxon>
        <taxon>Propionibacteriales</taxon>
        <taxon>Nocardioidaceae</taxon>
        <taxon>Nocardioides</taxon>
    </lineage>
</organism>
<feature type="transmembrane region" description="Helical" evidence="7">
    <location>
        <begin position="97"/>
        <end position="119"/>
    </location>
</feature>
<dbReference type="SUPFAM" id="SSF50182">
    <property type="entry name" value="Sm-like ribonucleoproteins"/>
    <property type="match status" value="1"/>
</dbReference>
<feature type="domain" description="Mechanosensitive ion channel MscS C-terminal" evidence="9">
    <location>
        <begin position="216"/>
        <end position="303"/>
    </location>
</feature>
<keyword evidence="3" id="KW-1003">Cell membrane</keyword>
<name>A0ABZ0ZV25_9ACTN</name>
<dbReference type="InterPro" id="IPR011014">
    <property type="entry name" value="MscS_channel_TM-2"/>
</dbReference>
<dbReference type="Gene3D" id="1.10.287.1260">
    <property type="match status" value="1"/>
</dbReference>
<dbReference type="Pfam" id="PF21088">
    <property type="entry name" value="MS_channel_1st"/>
    <property type="match status" value="1"/>
</dbReference>
<dbReference type="PANTHER" id="PTHR30460:SF0">
    <property type="entry name" value="MODERATE CONDUCTANCE MECHANOSENSITIVE CHANNEL YBIO"/>
    <property type="match status" value="1"/>
</dbReference>
<evidence type="ECO:0000256" key="5">
    <source>
        <dbReference type="ARBA" id="ARBA00022989"/>
    </source>
</evidence>
<dbReference type="InterPro" id="IPR045276">
    <property type="entry name" value="YbiO_bact"/>
</dbReference>
<sequence length="334" mass="36257">MPTLSPAAPLAAEPCADGEQVCDLVYDWSGSERFADWADVLIGTPLAILGLILLGLVLRWVLHRIVQRIARRAEKGVLPERLDAAAVARRAQRAETVAGIFQSVITIIVIAVVTTMILSEVGVNIAPIIASAGIIGIALGFGAQSLVRDFLSGLFIFIEDQYGVGDVVDLGEAIGSVEAVTLRMTRLRDVNGTVWFVPNGQILRVGNQSKNWSRAVVDVGVGYGEDLARVQRVLREVAHDMWEDEDYKGVIIEEPEVTGVEMLAADSVTIRVLVKTAPLQQWGVARTLRQRIKARFDHEGIEIPFAQRVVWHRDDRRAAGEQGGPDNGAATDAG</sequence>
<dbReference type="Pfam" id="PF21082">
    <property type="entry name" value="MS_channel_3rd"/>
    <property type="match status" value="1"/>
</dbReference>
<dbReference type="Gene3D" id="3.30.70.100">
    <property type="match status" value="1"/>
</dbReference>
<evidence type="ECO:0000256" key="4">
    <source>
        <dbReference type="ARBA" id="ARBA00022692"/>
    </source>
</evidence>
<dbReference type="PANTHER" id="PTHR30460">
    <property type="entry name" value="MODERATE CONDUCTANCE MECHANOSENSITIVE CHANNEL YBIO"/>
    <property type="match status" value="1"/>
</dbReference>
<evidence type="ECO:0000256" key="7">
    <source>
        <dbReference type="SAM" id="Phobius"/>
    </source>
</evidence>
<dbReference type="Gene3D" id="2.30.30.60">
    <property type="match status" value="1"/>
</dbReference>
<evidence type="ECO:0000256" key="1">
    <source>
        <dbReference type="ARBA" id="ARBA00004651"/>
    </source>
</evidence>
<evidence type="ECO:0000313" key="11">
    <source>
        <dbReference type="EMBL" id="WQQ27769.1"/>
    </source>
</evidence>
<dbReference type="InterPro" id="IPR010920">
    <property type="entry name" value="LSM_dom_sf"/>
</dbReference>
<proteinExistence type="inferred from homology"/>
<evidence type="ECO:0000259" key="8">
    <source>
        <dbReference type="Pfam" id="PF00924"/>
    </source>
</evidence>
<feature type="transmembrane region" description="Helical" evidence="7">
    <location>
        <begin position="40"/>
        <end position="62"/>
    </location>
</feature>
<evidence type="ECO:0000259" key="9">
    <source>
        <dbReference type="Pfam" id="PF21082"/>
    </source>
</evidence>
<dbReference type="Proteomes" id="UP001327225">
    <property type="component" value="Chromosome"/>
</dbReference>
<evidence type="ECO:0000313" key="12">
    <source>
        <dbReference type="Proteomes" id="UP001327225"/>
    </source>
</evidence>
<feature type="transmembrane region" description="Helical" evidence="7">
    <location>
        <begin position="125"/>
        <end position="147"/>
    </location>
</feature>
<evidence type="ECO:0000256" key="6">
    <source>
        <dbReference type="ARBA" id="ARBA00023136"/>
    </source>
</evidence>
<dbReference type="Pfam" id="PF00924">
    <property type="entry name" value="MS_channel_2nd"/>
    <property type="match status" value="1"/>
</dbReference>
<evidence type="ECO:0000259" key="10">
    <source>
        <dbReference type="Pfam" id="PF21088"/>
    </source>
</evidence>
<comment type="similarity">
    <text evidence="2">Belongs to the MscS (TC 1.A.23) family.</text>
</comment>
<keyword evidence="5 7" id="KW-1133">Transmembrane helix</keyword>
<comment type="subcellular location">
    <subcellularLocation>
        <location evidence="1">Cell membrane</location>
        <topology evidence="1">Multi-pass membrane protein</topology>
    </subcellularLocation>
</comment>
<feature type="domain" description="Mechanosensitive ion channel transmembrane helices 2/3" evidence="10">
    <location>
        <begin position="104"/>
        <end position="144"/>
    </location>
</feature>
<keyword evidence="6 7" id="KW-0472">Membrane</keyword>
<protein>
    <submittedName>
        <fullName evidence="11">Mechanosensitive ion channel family protein</fullName>
    </submittedName>
</protein>
<keyword evidence="4 7" id="KW-0812">Transmembrane</keyword>
<accession>A0ABZ0ZV25</accession>
<dbReference type="InterPro" id="IPR049142">
    <property type="entry name" value="MS_channel_1st"/>
</dbReference>
<evidence type="ECO:0000256" key="2">
    <source>
        <dbReference type="ARBA" id="ARBA00008017"/>
    </source>
</evidence>
<dbReference type="EMBL" id="CP141059">
    <property type="protein sequence ID" value="WQQ27769.1"/>
    <property type="molecule type" value="Genomic_DNA"/>
</dbReference>
<dbReference type="InterPro" id="IPR011066">
    <property type="entry name" value="MscS_channel_C_sf"/>
</dbReference>
<dbReference type="InterPro" id="IPR006685">
    <property type="entry name" value="MscS_channel_2nd"/>
</dbReference>
<dbReference type="SUPFAM" id="SSF82689">
    <property type="entry name" value="Mechanosensitive channel protein MscS (YggB), C-terminal domain"/>
    <property type="match status" value="1"/>
</dbReference>
<reference evidence="12" key="1">
    <citation type="submission" date="2023-12" db="EMBL/GenBank/DDBJ databases">
        <title>Novel species in genus Nocardioides.</title>
        <authorList>
            <person name="Zhou H."/>
        </authorList>
    </citation>
    <scope>NUCLEOTIDE SEQUENCE [LARGE SCALE GENOMIC DNA]</scope>
    <source>
        <strain evidence="12">HM61</strain>
    </source>
</reference>
<dbReference type="RefSeq" id="WP_322938102.1">
    <property type="nucleotide sequence ID" value="NZ_CP141059.1"/>
</dbReference>
<gene>
    <name evidence="11" type="ORF">SHK19_05925</name>
</gene>
<dbReference type="InterPro" id="IPR049278">
    <property type="entry name" value="MS_channel_C"/>
</dbReference>
<feature type="domain" description="Mechanosensitive ion channel MscS" evidence="8">
    <location>
        <begin position="146"/>
        <end position="213"/>
    </location>
</feature>
<evidence type="ECO:0000256" key="3">
    <source>
        <dbReference type="ARBA" id="ARBA00022475"/>
    </source>
</evidence>
<dbReference type="SUPFAM" id="SSF82861">
    <property type="entry name" value="Mechanosensitive channel protein MscS (YggB), transmembrane region"/>
    <property type="match status" value="1"/>
</dbReference>
<dbReference type="InterPro" id="IPR023408">
    <property type="entry name" value="MscS_beta-dom_sf"/>
</dbReference>